<keyword evidence="1 2" id="KW-0732">Signal</keyword>
<evidence type="ECO:0000313" key="4">
    <source>
        <dbReference type="EMBL" id="AZI31899.1"/>
    </source>
</evidence>
<evidence type="ECO:0000259" key="3">
    <source>
        <dbReference type="Pfam" id="PF18962"/>
    </source>
</evidence>
<dbReference type="InterPro" id="IPR026444">
    <property type="entry name" value="Secre_tail"/>
</dbReference>
<gene>
    <name evidence="4" type="ORF">EIB73_01340</name>
</gene>
<dbReference type="RefSeq" id="WP_125021893.1">
    <property type="nucleotide sequence ID" value="NZ_CP034159.1"/>
</dbReference>
<dbReference type="Proteomes" id="UP000270185">
    <property type="component" value="Chromosome"/>
</dbReference>
<organism evidence="4 5">
    <name type="scientific">Kaistella carnis</name>
    <dbReference type="NCBI Taxonomy" id="1241979"/>
    <lineage>
        <taxon>Bacteria</taxon>
        <taxon>Pseudomonadati</taxon>
        <taxon>Bacteroidota</taxon>
        <taxon>Flavobacteriia</taxon>
        <taxon>Flavobacteriales</taxon>
        <taxon>Weeksellaceae</taxon>
        <taxon>Chryseobacterium group</taxon>
        <taxon>Kaistella</taxon>
    </lineage>
</organism>
<feature type="signal peptide" evidence="2">
    <location>
        <begin position="1"/>
        <end position="22"/>
    </location>
</feature>
<name>A0A3G8XFF9_9FLAO</name>
<feature type="domain" description="Secretion system C-terminal sorting" evidence="3">
    <location>
        <begin position="246"/>
        <end position="315"/>
    </location>
</feature>
<protein>
    <submittedName>
        <fullName evidence="4">T9SS C-terminal target domain-containing protein</fullName>
    </submittedName>
</protein>
<feature type="chain" id="PRO_5018336463" evidence="2">
    <location>
        <begin position="23"/>
        <end position="317"/>
    </location>
</feature>
<dbReference type="EMBL" id="CP034159">
    <property type="protein sequence ID" value="AZI31899.1"/>
    <property type="molecule type" value="Genomic_DNA"/>
</dbReference>
<evidence type="ECO:0000256" key="1">
    <source>
        <dbReference type="ARBA" id="ARBA00022729"/>
    </source>
</evidence>
<evidence type="ECO:0000256" key="2">
    <source>
        <dbReference type="SAM" id="SignalP"/>
    </source>
</evidence>
<dbReference type="NCBIfam" id="TIGR04183">
    <property type="entry name" value="Por_Secre_tail"/>
    <property type="match status" value="1"/>
</dbReference>
<dbReference type="KEGG" id="ccas:EIB73_01340"/>
<sequence length="317" mass="33418">MKQNLFSLMILCGSLMSAQSYSNGNLSTGATTSTSVAAPAGYTWSEIQAANTTYGVAGYSDGTNVFRLSDDFTVPAGESWAISSVEVFAYQTGSTIFPISQMNLVLWNGSPAAGGTVAFGDPTTNIINVAGSTDSKMYRVAASAVGTTRRIWQVKANVAKSLNPGTYWVDYQLKATNSGAVFLPPVTIVGSNGPADANAIQANGGVWAPVLDGGSGAAQAMPFIITYVATTLGTTETLQLDSRVVVYPNPTTDSFKLSLPFDSKNSKTEVSIYDVTGKKVKSFKIADSYNVSDLQKGIYLIKVNDGQNIKATKLIKN</sequence>
<evidence type="ECO:0000313" key="5">
    <source>
        <dbReference type="Proteomes" id="UP000270185"/>
    </source>
</evidence>
<dbReference type="AlphaFoldDB" id="A0A3G8XFF9"/>
<dbReference type="Pfam" id="PF18962">
    <property type="entry name" value="Por_Secre_tail"/>
    <property type="match status" value="1"/>
</dbReference>
<dbReference type="OrthoDB" id="7063782at2"/>
<reference evidence="5" key="1">
    <citation type="submission" date="2018-11" db="EMBL/GenBank/DDBJ databases">
        <title>Proposal to divide the Flavobacteriaceae and reorganize its genera based on Amino Acid Identity values calculated from whole genome sequences.</title>
        <authorList>
            <person name="Nicholson A.C."/>
            <person name="Gulvik C.A."/>
            <person name="Whitney A.M."/>
            <person name="Humrighouse B.W."/>
            <person name="Bell M."/>
            <person name="Holmes B."/>
            <person name="Steigerwalt A.G."/>
            <person name="Villarma A."/>
            <person name="Sheth M."/>
            <person name="Batra D."/>
            <person name="Pryor J."/>
            <person name="Bernardet J.-F."/>
            <person name="Hugo C."/>
            <person name="Kampfer P."/>
            <person name="Newman J.D."/>
            <person name="McQuiston J.R."/>
        </authorList>
    </citation>
    <scope>NUCLEOTIDE SEQUENCE [LARGE SCALE GENOMIC DNA]</scope>
    <source>
        <strain evidence="5">G0081</strain>
    </source>
</reference>
<keyword evidence="5" id="KW-1185">Reference proteome</keyword>
<accession>A0A3G8XFF9</accession>
<proteinExistence type="predicted"/>